<keyword evidence="3" id="KW-1185">Reference proteome</keyword>
<evidence type="ECO:0000313" key="2">
    <source>
        <dbReference type="EMBL" id="CAK70667.1"/>
    </source>
</evidence>
<dbReference type="Proteomes" id="UP000000600">
    <property type="component" value="Unassembled WGS sequence"/>
</dbReference>
<dbReference type="KEGG" id="ptm:GSPATT00007802001"/>
<feature type="compositionally biased region" description="Basic and acidic residues" evidence="1">
    <location>
        <begin position="21"/>
        <end position="32"/>
    </location>
</feature>
<dbReference type="RefSeq" id="XP_001438064.1">
    <property type="nucleotide sequence ID" value="XM_001438027.2"/>
</dbReference>
<dbReference type="InParanoid" id="A0CIQ0"/>
<dbReference type="GeneID" id="5023849"/>
<dbReference type="AlphaFoldDB" id="A0CIQ0"/>
<proteinExistence type="predicted"/>
<dbReference type="HOGENOM" id="CLU_1672658_0_0_1"/>
<accession>A0CIQ0</accession>
<gene>
    <name evidence="2" type="ORF">GSPATT00007802001</name>
</gene>
<sequence>MNSNQDLKEVCVEQIQECETQQKHLDEPHYRDDDDQQGDQYSEEEEQVPIYSPYQLSLYKKPAPRTLEEFHLDEDPKKKVCIEECSTTEQSQDHHAMGDLEILAEMLQKENQKKFSYPKNLPIPTNVDEHFSKLKNADFIHPKEMQKNFILNPMFKSE</sequence>
<feature type="compositionally biased region" description="Acidic residues" evidence="1">
    <location>
        <begin position="33"/>
        <end position="47"/>
    </location>
</feature>
<evidence type="ECO:0000256" key="1">
    <source>
        <dbReference type="SAM" id="MobiDB-lite"/>
    </source>
</evidence>
<protein>
    <submittedName>
        <fullName evidence="2">Uncharacterized protein</fullName>
    </submittedName>
</protein>
<evidence type="ECO:0000313" key="3">
    <source>
        <dbReference type="Proteomes" id="UP000000600"/>
    </source>
</evidence>
<reference evidence="2 3" key="1">
    <citation type="journal article" date="2006" name="Nature">
        <title>Global trends of whole-genome duplications revealed by the ciliate Paramecium tetraurelia.</title>
        <authorList>
            <consortium name="Genoscope"/>
            <person name="Aury J.-M."/>
            <person name="Jaillon O."/>
            <person name="Duret L."/>
            <person name="Noel B."/>
            <person name="Jubin C."/>
            <person name="Porcel B.M."/>
            <person name="Segurens B."/>
            <person name="Daubin V."/>
            <person name="Anthouard V."/>
            <person name="Aiach N."/>
            <person name="Arnaiz O."/>
            <person name="Billaut A."/>
            <person name="Beisson J."/>
            <person name="Blanc I."/>
            <person name="Bouhouche K."/>
            <person name="Camara F."/>
            <person name="Duharcourt S."/>
            <person name="Guigo R."/>
            <person name="Gogendeau D."/>
            <person name="Katinka M."/>
            <person name="Keller A.-M."/>
            <person name="Kissmehl R."/>
            <person name="Klotz C."/>
            <person name="Koll F."/>
            <person name="Le Moue A."/>
            <person name="Lepere C."/>
            <person name="Malinsky S."/>
            <person name="Nowacki M."/>
            <person name="Nowak J.K."/>
            <person name="Plattner H."/>
            <person name="Poulain J."/>
            <person name="Ruiz F."/>
            <person name="Serrano V."/>
            <person name="Zagulski M."/>
            <person name="Dessen P."/>
            <person name="Betermier M."/>
            <person name="Weissenbach J."/>
            <person name="Scarpelli C."/>
            <person name="Schachter V."/>
            <person name="Sperling L."/>
            <person name="Meyer E."/>
            <person name="Cohen J."/>
            <person name="Wincker P."/>
        </authorList>
    </citation>
    <scope>NUCLEOTIDE SEQUENCE [LARGE SCALE GENOMIC DNA]</scope>
    <source>
        <strain evidence="2 3">Stock d4-2</strain>
    </source>
</reference>
<feature type="region of interest" description="Disordered" evidence="1">
    <location>
        <begin position="21"/>
        <end position="55"/>
    </location>
</feature>
<organism evidence="2 3">
    <name type="scientific">Paramecium tetraurelia</name>
    <dbReference type="NCBI Taxonomy" id="5888"/>
    <lineage>
        <taxon>Eukaryota</taxon>
        <taxon>Sar</taxon>
        <taxon>Alveolata</taxon>
        <taxon>Ciliophora</taxon>
        <taxon>Intramacronucleata</taxon>
        <taxon>Oligohymenophorea</taxon>
        <taxon>Peniculida</taxon>
        <taxon>Parameciidae</taxon>
        <taxon>Paramecium</taxon>
    </lineage>
</organism>
<name>A0CIQ0_PARTE</name>
<dbReference type="EMBL" id="CT868085">
    <property type="protein sequence ID" value="CAK70667.1"/>
    <property type="molecule type" value="Genomic_DNA"/>
</dbReference>